<dbReference type="Proteomes" id="UP000629025">
    <property type="component" value="Unassembled WGS sequence"/>
</dbReference>
<feature type="compositionally biased region" description="Basic and acidic residues" evidence="1">
    <location>
        <begin position="233"/>
        <end position="270"/>
    </location>
</feature>
<keyword evidence="2" id="KW-0732">Signal</keyword>
<evidence type="ECO:0000256" key="1">
    <source>
        <dbReference type="SAM" id="MobiDB-lite"/>
    </source>
</evidence>
<dbReference type="RefSeq" id="WP_188748687.1">
    <property type="nucleotide sequence ID" value="NZ_BMIJ01000004.1"/>
</dbReference>
<evidence type="ECO:0008006" key="5">
    <source>
        <dbReference type="Google" id="ProtNLM"/>
    </source>
</evidence>
<organism evidence="3 4">
    <name type="scientific">Marinobacterium zhoushanense</name>
    <dbReference type="NCBI Taxonomy" id="1679163"/>
    <lineage>
        <taxon>Bacteria</taxon>
        <taxon>Pseudomonadati</taxon>
        <taxon>Pseudomonadota</taxon>
        <taxon>Gammaproteobacteria</taxon>
        <taxon>Oceanospirillales</taxon>
        <taxon>Oceanospirillaceae</taxon>
        <taxon>Marinobacterium</taxon>
    </lineage>
</organism>
<feature type="signal peptide" evidence="2">
    <location>
        <begin position="1"/>
        <end position="24"/>
    </location>
</feature>
<accession>A0ABQ1KJQ2</accession>
<feature type="compositionally biased region" description="Basic and acidic residues" evidence="1">
    <location>
        <begin position="129"/>
        <end position="166"/>
    </location>
</feature>
<proteinExistence type="predicted"/>
<name>A0ABQ1KJQ2_9GAMM</name>
<feature type="compositionally biased region" description="Polar residues" evidence="1">
    <location>
        <begin position="167"/>
        <end position="177"/>
    </location>
</feature>
<dbReference type="PROSITE" id="PS51257">
    <property type="entry name" value="PROKAR_LIPOPROTEIN"/>
    <property type="match status" value="1"/>
</dbReference>
<sequence>MKTGLTSRNLLRGFTLLLALSLSACVYGPYDSHARVGVHGYYDSAYDDFYFYPDVSVYFGINSGRYYYRPHGHWISTYTLPRTIVLKPERRVIIKKLPRRSPYDRYRDHRNRYDRHDRDRYRDHDRNRRYYYDGSHDQDGAYRQFFSDRRDRDGPRYRHGDRERSRSLNIQRFTDSVESGRHRDRDRDRPVSTIRHESRSNDDINSRVRVRVRDRTHGFSHNDERRRRNKGTHTWDGDRERSKSLHLNKRLERDDSQDRPRNRIRLDGWR</sequence>
<keyword evidence="4" id="KW-1185">Reference proteome</keyword>
<comment type="caution">
    <text evidence="3">The sequence shown here is derived from an EMBL/GenBank/DDBJ whole genome shotgun (WGS) entry which is preliminary data.</text>
</comment>
<feature type="region of interest" description="Disordered" evidence="1">
    <location>
        <begin position="129"/>
        <end position="270"/>
    </location>
</feature>
<gene>
    <name evidence="3" type="ORF">GCM10011352_23500</name>
</gene>
<evidence type="ECO:0000256" key="2">
    <source>
        <dbReference type="SAM" id="SignalP"/>
    </source>
</evidence>
<reference evidence="4" key="1">
    <citation type="journal article" date="2019" name="Int. J. Syst. Evol. Microbiol.">
        <title>The Global Catalogue of Microorganisms (GCM) 10K type strain sequencing project: providing services to taxonomists for standard genome sequencing and annotation.</title>
        <authorList>
            <consortium name="The Broad Institute Genomics Platform"/>
            <consortium name="The Broad Institute Genome Sequencing Center for Infectious Disease"/>
            <person name="Wu L."/>
            <person name="Ma J."/>
        </authorList>
    </citation>
    <scope>NUCLEOTIDE SEQUENCE [LARGE SCALE GENOMIC DNA]</scope>
    <source>
        <strain evidence="4">CGMCC 1.15341</strain>
    </source>
</reference>
<evidence type="ECO:0000313" key="4">
    <source>
        <dbReference type="Proteomes" id="UP000629025"/>
    </source>
</evidence>
<feature type="chain" id="PRO_5046577270" description="Lipoprotein" evidence="2">
    <location>
        <begin position="25"/>
        <end position="270"/>
    </location>
</feature>
<evidence type="ECO:0000313" key="3">
    <source>
        <dbReference type="EMBL" id="GGB96672.1"/>
    </source>
</evidence>
<protein>
    <recommendedName>
        <fullName evidence="5">Lipoprotein</fullName>
    </recommendedName>
</protein>
<feature type="compositionally biased region" description="Basic and acidic residues" evidence="1">
    <location>
        <begin position="178"/>
        <end position="226"/>
    </location>
</feature>
<dbReference type="EMBL" id="BMIJ01000004">
    <property type="protein sequence ID" value="GGB96672.1"/>
    <property type="molecule type" value="Genomic_DNA"/>
</dbReference>